<dbReference type="PROSITE" id="PS50931">
    <property type="entry name" value="HTH_LYSR"/>
    <property type="match status" value="1"/>
</dbReference>
<dbReference type="InterPro" id="IPR036388">
    <property type="entry name" value="WH-like_DNA-bd_sf"/>
</dbReference>
<proteinExistence type="inferred from homology"/>
<keyword evidence="7" id="KW-1185">Reference proteome</keyword>
<sequence>MRRLPPLNAIRAFEAAARHLSFTKAASELCVTHGAVSRQVAALEHHLGLLLFRRLNHQVQLTDEGCTLLAEVGPALDRIALSTYALTRKAGRVVLAINAPPTFTMKWLLPRMSGFQRQHPEVELRLTTSIAPVESMALPELDAVIRRLPVPLARFDSREFLRTNLVAVCAPEILERAPIRGGHDLARHTLINASTHPHAWEQWFAAAGLEAVTPAGLLMFEEMYFAQQAAVDGLGIALVPEPLAIDDIAAGRLEAPLGAPRVYDPSYYLIASPHTTHRALLDDFTDWLCEQGDESDRLCVEVLGARHRR</sequence>
<dbReference type="InterPro" id="IPR058163">
    <property type="entry name" value="LysR-type_TF_proteobact-type"/>
</dbReference>
<dbReference type="Gene3D" id="1.10.10.10">
    <property type="entry name" value="Winged helix-like DNA-binding domain superfamily/Winged helix DNA-binding domain"/>
    <property type="match status" value="1"/>
</dbReference>
<dbReference type="Gene3D" id="3.40.190.10">
    <property type="entry name" value="Periplasmic binding protein-like II"/>
    <property type="match status" value="2"/>
</dbReference>
<evidence type="ECO:0000259" key="5">
    <source>
        <dbReference type="PROSITE" id="PS50931"/>
    </source>
</evidence>
<dbReference type="Pfam" id="PF03466">
    <property type="entry name" value="LysR_substrate"/>
    <property type="match status" value="1"/>
</dbReference>
<evidence type="ECO:0000313" key="7">
    <source>
        <dbReference type="Proteomes" id="UP000277294"/>
    </source>
</evidence>
<dbReference type="GO" id="GO:0043565">
    <property type="term" value="F:sequence-specific DNA binding"/>
    <property type="evidence" value="ECO:0007669"/>
    <property type="project" value="TreeGrafter"/>
</dbReference>
<dbReference type="InterPro" id="IPR000847">
    <property type="entry name" value="LysR_HTH_N"/>
</dbReference>
<evidence type="ECO:0000313" key="6">
    <source>
        <dbReference type="EMBL" id="VCU68028.1"/>
    </source>
</evidence>
<dbReference type="CDD" id="cd08432">
    <property type="entry name" value="PBP2_GcdR_TrpI_HvrB_AmpR_like"/>
    <property type="match status" value="1"/>
</dbReference>
<gene>
    <name evidence="6" type="primary">gcvA_1</name>
    <name evidence="6" type="ORF">PIGHUM_00075</name>
</gene>
<protein>
    <submittedName>
        <fullName evidence="6">Glycine cleavage system transcriptional activator</fullName>
    </submittedName>
</protein>
<dbReference type="GO" id="GO:0003700">
    <property type="term" value="F:DNA-binding transcription factor activity"/>
    <property type="evidence" value="ECO:0007669"/>
    <property type="project" value="InterPro"/>
</dbReference>
<dbReference type="OrthoDB" id="5526340at2"/>
<dbReference type="SUPFAM" id="SSF46785">
    <property type="entry name" value="Winged helix' DNA-binding domain"/>
    <property type="match status" value="1"/>
</dbReference>
<dbReference type="PRINTS" id="PR00039">
    <property type="entry name" value="HTHLYSR"/>
</dbReference>
<feature type="domain" description="HTH lysR-type" evidence="5">
    <location>
        <begin position="5"/>
        <end position="62"/>
    </location>
</feature>
<evidence type="ECO:0000256" key="4">
    <source>
        <dbReference type="ARBA" id="ARBA00023163"/>
    </source>
</evidence>
<dbReference type="GO" id="GO:0006351">
    <property type="term" value="P:DNA-templated transcription"/>
    <property type="evidence" value="ECO:0007669"/>
    <property type="project" value="TreeGrafter"/>
</dbReference>
<dbReference type="FunFam" id="1.10.10.10:FF:000038">
    <property type="entry name" value="Glycine cleavage system transcriptional activator"/>
    <property type="match status" value="1"/>
</dbReference>
<reference evidence="6 7" key="1">
    <citation type="submission" date="2018-10" db="EMBL/GenBank/DDBJ databases">
        <authorList>
            <person name="Criscuolo A."/>
        </authorList>
    </citation>
    <scope>NUCLEOTIDE SEQUENCE [LARGE SCALE GENOMIC DNA]</scope>
    <source>
        <strain evidence="6">DnA1</strain>
    </source>
</reference>
<evidence type="ECO:0000256" key="1">
    <source>
        <dbReference type="ARBA" id="ARBA00009437"/>
    </source>
</evidence>
<dbReference type="AlphaFoldDB" id="A0A3P4AX51"/>
<dbReference type="NCBIfam" id="NF008352">
    <property type="entry name" value="PRK11139.1"/>
    <property type="match status" value="1"/>
</dbReference>
<name>A0A3P4AX51_9BURK</name>
<dbReference type="InterPro" id="IPR005119">
    <property type="entry name" value="LysR_subst-bd"/>
</dbReference>
<dbReference type="Proteomes" id="UP000277294">
    <property type="component" value="Unassembled WGS sequence"/>
</dbReference>
<keyword evidence="2" id="KW-0805">Transcription regulation</keyword>
<dbReference type="PANTHER" id="PTHR30537">
    <property type="entry name" value="HTH-TYPE TRANSCRIPTIONAL REGULATOR"/>
    <property type="match status" value="1"/>
</dbReference>
<dbReference type="SUPFAM" id="SSF53850">
    <property type="entry name" value="Periplasmic binding protein-like II"/>
    <property type="match status" value="1"/>
</dbReference>
<evidence type="ECO:0000256" key="2">
    <source>
        <dbReference type="ARBA" id="ARBA00023015"/>
    </source>
</evidence>
<comment type="similarity">
    <text evidence="1">Belongs to the LysR transcriptional regulatory family.</text>
</comment>
<dbReference type="FunFam" id="3.40.190.10:FF:000017">
    <property type="entry name" value="Glycine cleavage system transcriptional activator"/>
    <property type="match status" value="1"/>
</dbReference>
<organism evidence="6 7">
    <name type="scientific">Pigmentiphaga humi</name>
    <dbReference type="NCBI Taxonomy" id="2478468"/>
    <lineage>
        <taxon>Bacteria</taxon>
        <taxon>Pseudomonadati</taxon>
        <taxon>Pseudomonadota</taxon>
        <taxon>Betaproteobacteria</taxon>
        <taxon>Burkholderiales</taxon>
        <taxon>Alcaligenaceae</taxon>
        <taxon>Pigmentiphaga</taxon>
    </lineage>
</organism>
<keyword evidence="4" id="KW-0804">Transcription</keyword>
<dbReference type="PANTHER" id="PTHR30537:SF74">
    <property type="entry name" value="HTH-TYPE TRANSCRIPTIONAL REGULATOR TRPI"/>
    <property type="match status" value="1"/>
</dbReference>
<dbReference type="InterPro" id="IPR036390">
    <property type="entry name" value="WH_DNA-bd_sf"/>
</dbReference>
<dbReference type="EMBL" id="UWPJ01000005">
    <property type="protein sequence ID" value="VCU68028.1"/>
    <property type="molecule type" value="Genomic_DNA"/>
</dbReference>
<keyword evidence="3" id="KW-0238">DNA-binding</keyword>
<dbReference type="RefSeq" id="WP_124077266.1">
    <property type="nucleotide sequence ID" value="NZ_UWPJ01000005.1"/>
</dbReference>
<accession>A0A3P4AX51</accession>
<evidence type="ECO:0000256" key="3">
    <source>
        <dbReference type="ARBA" id="ARBA00023125"/>
    </source>
</evidence>
<dbReference type="Pfam" id="PF00126">
    <property type="entry name" value="HTH_1"/>
    <property type="match status" value="1"/>
</dbReference>